<feature type="compositionally biased region" description="Polar residues" evidence="1">
    <location>
        <begin position="171"/>
        <end position="189"/>
    </location>
</feature>
<dbReference type="EMBL" id="JANIDY010000003">
    <property type="protein sequence ID" value="MCX5618354.1"/>
    <property type="molecule type" value="Genomic_DNA"/>
</dbReference>
<comment type="caution">
    <text evidence="2">The sequence shown here is derived from an EMBL/GenBank/DDBJ whole genome shotgun (WGS) entry which is preliminary data.</text>
</comment>
<reference evidence="2" key="1">
    <citation type="submission" date="2022-07" db="EMBL/GenBank/DDBJ databases">
        <title>Bombella genomes.</title>
        <authorList>
            <person name="Harer L."/>
            <person name="Styblova S."/>
            <person name="Ehrmann M."/>
        </authorList>
    </citation>
    <scope>NUCLEOTIDE SEQUENCE</scope>
    <source>
        <strain evidence="2">TMW 2.2543</strain>
    </source>
</reference>
<organism evidence="2 3">
    <name type="scientific">Bombella pluederhausensis</name>
    <dbReference type="NCBI Taxonomy" id="2967336"/>
    <lineage>
        <taxon>Bacteria</taxon>
        <taxon>Pseudomonadati</taxon>
        <taxon>Pseudomonadota</taxon>
        <taxon>Alphaproteobacteria</taxon>
        <taxon>Acetobacterales</taxon>
        <taxon>Acetobacteraceae</taxon>
        <taxon>Bombella</taxon>
    </lineage>
</organism>
<dbReference type="Proteomes" id="UP001165576">
    <property type="component" value="Unassembled WGS sequence"/>
</dbReference>
<evidence type="ECO:0000313" key="2">
    <source>
        <dbReference type="EMBL" id="MCX5618354.1"/>
    </source>
</evidence>
<dbReference type="RefSeq" id="WP_266116866.1">
    <property type="nucleotide sequence ID" value="NZ_JANIDY010000003.1"/>
</dbReference>
<gene>
    <name evidence="2" type="ORF">NQF86_06700</name>
</gene>
<accession>A0ABT3WH07</accession>
<dbReference type="Pfam" id="PF13618">
    <property type="entry name" value="Gluconate_2-dh3"/>
    <property type="match status" value="1"/>
</dbReference>
<feature type="region of interest" description="Disordered" evidence="1">
    <location>
        <begin position="171"/>
        <end position="213"/>
    </location>
</feature>
<name>A0ABT3WH07_9PROT</name>
<dbReference type="InterPro" id="IPR027056">
    <property type="entry name" value="Gluconate_2DH_su3"/>
</dbReference>
<sequence>MPRSLPAFLQSDHISSRTRSILLDRMKQEQGHRENLSQEAFDLLQIVCDDILPQEPLLGDVRLNLAVMIDHALAGSGDGWRFAELPTDLKAWEAGLASLNCYASALFSQTYADLNAGQRGTVLDKAFDGSLPHHLSAPLSPAQMTLWSGDLRNTIVATFLAHPITQEKLGISSNMTGGDTRIQGFSSDSLTRKETFEPENERRFSVPSQTGNE</sequence>
<evidence type="ECO:0000256" key="1">
    <source>
        <dbReference type="SAM" id="MobiDB-lite"/>
    </source>
</evidence>
<evidence type="ECO:0000313" key="3">
    <source>
        <dbReference type="Proteomes" id="UP001165576"/>
    </source>
</evidence>
<keyword evidence="3" id="KW-1185">Reference proteome</keyword>
<protein>
    <submittedName>
        <fullName evidence="2">Gluconate 2-dehydrogenase subunit 3 family protein</fullName>
    </submittedName>
</protein>
<feature type="compositionally biased region" description="Basic and acidic residues" evidence="1">
    <location>
        <begin position="190"/>
        <end position="204"/>
    </location>
</feature>
<proteinExistence type="predicted"/>